<organism evidence="1 2">
    <name type="scientific">Hufsiella ginkgonis</name>
    <dbReference type="NCBI Taxonomy" id="2695274"/>
    <lineage>
        <taxon>Bacteria</taxon>
        <taxon>Pseudomonadati</taxon>
        <taxon>Bacteroidota</taxon>
        <taxon>Sphingobacteriia</taxon>
        <taxon>Sphingobacteriales</taxon>
        <taxon>Sphingobacteriaceae</taxon>
        <taxon>Hufsiella</taxon>
    </lineage>
</organism>
<dbReference type="EMBL" id="WVHS01000003">
    <property type="protein sequence ID" value="MXV16263.1"/>
    <property type="molecule type" value="Genomic_DNA"/>
</dbReference>
<evidence type="ECO:0000313" key="1">
    <source>
        <dbReference type="EMBL" id="MXV16263.1"/>
    </source>
</evidence>
<dbReference type="Proteomes" id="UP000451233">
    <property type="component" value="Unassembled WGS sequence"/>
</dbReference>
<dbReference type="InterPro" id="IPR021848">
    <property type="entry name" value="HODM_asu-like"/>
</dbReference>
<protein>
    <submittedName>
        <fullName evidence="1">DUF3445 domain-containing protein</fullName>
    </submittedName>
</protein>
<keyword evidence="2" id="KW-1185">Reference proteome</keyword>
<dbReference type="AlphaFoldDB" id="A0A7K1XZ79"/>
<name>A0A7K1XZ79_9SPHI</name>
<evidence type="ECO:0000313" key="2">
    <source>
        <dbReference type="Proteomes" id="UP000451233"/>
    </source>
</evidence>
<accession>A0A7K1XZ79</accession>
<dbReference type="RefSeq" id="WP_160907271.1">
    <property type="nucleotide sequence ID" value="NZ_WVHS01000003.1"/>
</dbReference>
<sequence length="313" mass="35255">MRYLPFLNGKYSVAPGLQQSDKAAIPADRQVFQVDDQYMAWLGNKRRCRQEDIYKYYHESALPRETASAINRYLANQLAAEHPSVFRFEQQAGSFSFSNLLTGESFSWGDDWIALPHDTYVNLFDALACQVQEDVLICQLHQDNDHMAAIHLCAPNHWEPGDKIGKRFSYIHHAVPGMEKLNASYFSILNAAVHKGPFTRFAWGLSTDTYLNHHPVAPPGADAIGWQGRAFGPGVNEIYVRTERQNLVGFPGREAFLFTIRTYFYPVSTLSREERAALMRAIGDMSPASLAYKGLAGSLPWLRTHLLPTTANA</sequence>
<reference evidence="1 2" key="1">
    <citation type="submission" date="2019-11" db="EMBL/GenBank/DDBJ databases">
        <title>Pedobacter sp. HMF7056 Genome sequencing and assembly.</title>
        <authorList>
            <person name="Kang H."/>
            <person name="Kim H."/>
            <person name="Joh K."/>
        </authorList>
    </citation>
    <scope>NUCLEOTIDE SEQUENCE [LARGE SCALE GENOMIC DNA]</scope>
    <source>
        <strain evidence="1 2">HMF7056</strain>
    </source>
</reference>
<dbReference type="Pfam" id="PF11927">
    <property type="entry name" value="HODM_asu-like"/>
    <property type="match status" value="1"/>
</dbReference>
<proteinExistence type="predicted"/>
<gene>
    <name evidence="1" type="ORF">GS398_13195</name>
</gene>
<comment type="caution">
    <text evidence="1">The sequence shown here is derived from an EMBL/GenBank/DDBJ whole genome shotgun (WGS) entry which is preliminary data.</text>
</comment>